<evidence type="ECO:0000256" key="2">
    <source>
        <dbReference type="ARBA" id="ARBA00022692"/>
    </source>
</evidence>
<dbReference type="Proteomes" id="UP000679126">
    <property type="component" value="Unassembled WGS sequence"/>
</dbReference>
<comment type="caution">
    <text evidence="6">The sequence shown here is derived from an EMBL/GenBank/DDBJ whole genome shotgun (WGS) entry which is preliminary data.</text>
</comment>
<evidence type="ECO:0000313" key="7">
    <source>
        <dbReference type="Proteomes" id="UP000679126"/>
    </source>
</evidence>
<evidence type="ECO:0000256" key="1">
    <source>
        <dbReference type="ARBA" id="ARBA00004141"/>
    </source>
</evidence>
<proteinExistence type="predicted"/>
<feature type="transmembrane region" description="Helical" evidence="5">
    <location>
        <begin position="98"/>
        <end position="117"/>
    </location>
</feature>
<dbReference type="Pfam" id="PF13564">
    <property type="entry name" value="DoxX_2"/>
    <property type="match status" value="1"/>
</dbReference>
<keyword evidence="7" id="KW-1185">Reference proteome</keyword>
<evidence type="ECO:0000313" key="6">
    <source>
        <dbReference type="EMBL" id="MBO9153790.1"/>
    </source>
</evidence>
<keyword evidence="3 5" id="KW-1133">Transmembrane helix</keyword>
<accession>A0ABS3YH69</accession>
<dbReference type="InterPro" id="IPR016944">
    <property type="entry name" value="UCP030066"/>
</dbReference>
<keyword evidence="2 5" id="KW-0812">Transmembrane</keyword>
<feature type="transmembrane region" description="Helical" evidence="5">
    <location>
        <begin position="41"/>
        <end position="62"/>
    </location>
</feature>
<dbReference type="InterPro" id="IPR032808">
    <property type="entry name" value="DoxX"/>
</dbReference>
<protein>
    <submittedName>
        <fullName evidence="6">DoxX family protein</fullName>
    </submittedName>
</protein>
<evidence type="ECO:0000256" key="5">
    <source>
        <dbReference type="SAM" id="Phobius"/>
    </source>
</evidence>
<evidence type="ECO:0000256" key="4">
    <source>
        <dbReference type="ARBA" id="ARBA00023136"/>
    </source>
</evidence>
<evidence type="ECO:0000256" key="3">
    <source>
        <dbReference type="ARBA" id="ARBA00022989"/>
    </source>
</evidence>
<dbReference type="PIRSF" id="PIRSF030066">
    <property type="entry name" value="UCP030066"/>
    <property type="match status" value="1"/>
</dbReference>
<dbReference type="EMBL" id="JAGHKP010000003">
    <property type="protein sequence ID" value="MBO9153790.1"/>
    <property type="molecule type" value="Genomic_DNA"/>
</dbReference>
<name>A0ABS3YH69_9BACT</name>
<gene>
    <name evidence="6" type="ORF">J7I43_16300</name>
</gene>
<dbReference type="RefSeq" id="WP_209146913.1">
    <property type="nucleotide sequence ID" value="NZ_JAGHKP010000003.1"/>
</dbReference>
<feature type="transmembrane region" description="Helical" evidence="5">
    <location>
        <begin position="74"/>
        <end position="92"/>
    </location>
</feature>
<reference evidence="7" key="1">
    <citation type="submission" date="2021-03" db="EMBL/GenBank/DDBJ databases">
        <title>Assistant Professor.</title>
        <authorList>
            <person name="Huq M.A."/>
        </authorList>
    </citation>
    <scope>NUCLEOTIDE SEQUENCE [LARGE SCALE GENOMIC DNA]</scope>
    <source>
        <strain evidence="7">MAH-28</strain>
    </source>
</reference>
<keyword evidence="4 5" id="KW-0472">Membrane</keyword>
<organism evidence="6 7">
    <name type="scientific">Chitinophaga chungangae</name>
    <dbReference type="NCBI Taxonomy" id="2821488"/>
    <lineage>
        <taxon>Bacteria</taxon>
        <taxon>Pseudomonadati</taxon>
        <taxon>Bacteroidota</taxon>
        <taxon>Chitinophagia</taxon>
        <taxon>Chitinophagales</taxon>
        <taxon>Chitinophagaceae</taxon>
        <taxon>Chitinophaga</taxon>
    </lineage>
</organism>
<sequence>MKPKTIKIVYWASTIFFALFAIFDGIGGVTRQQAGVDAMQMLGYPVYFLTISGVAKLLGAAALLQTKYKTVKEWAYAGFAFQCLGASVSWSFVGAEAFFIIFPLIILAIMSLSYYSWKKYEQLKANAYFHENSYSK</sequence>
<comment type="subcellular location">
    <subcellularLocation>
        <location evidence="1">Membrane</location>
        <topology evidence="1">Multi-pass membrane protein</topology>
    </subcellularLocation>
</comment>